<dbReference type="FunFam" id="1.10.10.60:FF:000394">
    <property type="entry name" value="MYB transcription factor"/>
    <property type="match status" value="1"/>
</dbReference>
<dbReference type="FunFam" id="1.10.10.60:FF:000001">
    <property type="entry name" value="MYB-related transcription factor"/>
    <property type="match status" value="1"/>
</dbReference>
<keyword evidence="3" id="KW-0805">Transcription regulation</keyword>
<keyword evidence="6" id="KW-0539">Nucleus</keyword>
<dbReference type="InterPro" id="IPR015495">
    <property type="entry name" value="Myb_TF_plants"/>
</dbReference>
<dbReference type="OrthoDB" id="2143914at2759"/>
<comment type="subcellular location">
    <subcellularLocation>
        <location evidence="1">Nucleus</location>
    </subcellularLocation>
</comment>
<feature type="domain" description="Myb-like" evidence="7">
    <location>
        <begin position="9"/>
        <end position="61"/>
    </location>
</feature>
<organism evidence="9 11">
    <name type="scientific">Adiantum capillus-veneris</name>
    <name type="common">Maidenhair fern</name>
    <dbReference type="NCBI Taxonomy" id="13818"/>
    <lineage>
        <taxon>Eukaryota</taxon>
        <taxon>Viridiplantae</taxon>
        <taxon>Streptophyta</taxon>
        <taxon>Embryophyta</taxon>
        <taxon>Tracheophyta</taxon>
        <taxon>Polypodiopsida</taxon>
        <taxon>Polypodiidae</taxon>
        <taxon>Polypodiales</taxon>
        <taxon>Pteridineae</taxon>
        <taxon>Pteridaceae</taxon>
        <taxon>Vittarioideae</taxon>
        <taxon>Adiantum</taxon>
    </lineage>
</organism>
<comment type="caution">
    <text evidence="9">The sequence shown here is derived from an EMBL/GenBank/DDBJ whole genome shotgun (WGS) entry which is preliminary data.</text>
</comment>
<evidence type="ECO:0000256" key="2">
    <source>
        <dbReference type="ARBA" id="ARBA00022737"/>
    </source>
</evidence>
<dbReference type="EMBL" id="JABFUD020000022">
    <property type="protein sequence ID" value="KAI5062734.1"/>
    <property type="molecule type" value="Genomic_DNA"/>
</dbReference>
<evidence type="ECO:0000259" key="7">
    <source>
        <dbReference type="PROSITE" id="PS50090"/>
    </source>
</evidence>
<dbReference type="PANTHER" id="PTHR10641:SF1403">
    <property type="match status" value="1"/>
</dbReference>
<dbReference type="InterPro" id="IPR017930">
    <property type="entry name" value="Myb_dom"/>
</dbReference>
<dbReference type="SUPFAM" id="SSF46689">
    <property type="entry name" value="Homeodomain-like"/>
    <property type="match status" value="1"/>
</dbReference>
<protein>
    <submittedName>
        <fullName evidence="9">Uncharacterized protein</fullName>
    </submittedName>
</protein>
<dbReference type="InterPro" id="IPR001005">
    <property type="entry name" value="SANT/Myb"/>
</dbReference>
<dbReference type="CDD" id="cd00167">
    <property type="entry name" value="SANT"/>
    <property type="match status" value="2"/>
</dbReference>
<gene>
    <name evidence="9" type="ORF">GOP47_0022843</name>
    <name evidence="10" type="ORF">GOP47_0023273</name>
</gene>
<dbReference type="PANTHER" id="PTHR10641">
    <property type="entry name" value="MYB FAMILY TRANSCRIPTION FACTOR"/>
    <property type="match status" value="1"/>
</dbReference>
<evidence type="ECO:0000313" key="11">
    <source>
        <dbReference type="Proteomes" id="UP000886520"/>
    </source>
</evidence>
<reference evidence="9" key="1">
    <citation type="submission" date="2021-01" db="EMBL/GenBank/DDBJ databases">
        <title>Adiantum capillus-veneris genome.</title>
        <authorList>
            <person name="Fang Y."/>
            <person name="Liao Q."/>
        </authorList>
    </citation>
    <scope>NUCLEOTIDE SEQUENCE</scope>
    <source>
        <strain evidence="9">H3</strain>
        <tissue evidence="9">Leaf</tissue>
    </source>
</reference>
<dbReference type="Pfam" id="PF00249">
    <property type="entry name" value="Myb_DNA-binding"/>
    <property type="match status" value="2"/>
</dbReference>
<dbReference type="EMBL" id="JABFUD020000022">
    <property type="protein sequence ID" value="KAI5062304.1"/>
    <property type="molecule type" value="Genomic_DNA"/>
</dbReference>
<proteinExistence type="predicted"/>
<evidence type="ECO:0000259" key="8">
    <source>
        <dbReference type="PROSITE" id="PS51294"/>
    </source>
</evidence>
<keyword evidence="5" id="KW-0804">Transcription</keyword>
<evidence type="ECO:0000256" key="1">
    <source>
        <dbReference type="ARBA" id="ARBA00004123"/>
    </source>
</evidence>
<feature type="domain" description="HTH myb-type" evidence="8">
    <location>
        <begin position="62"/>
        <end position="116"/>
    </location>
</feature>
<dbReference type="AlphaFoldDB" id="A0A9D4Z5Q4"/>
<evidence type="ECO:0000256" key="5">
    <source>
        <dbReference type="ARBA" id="ARBA00023163"/>
    </source>
</evidence>
<dbReference type="GO" id="GO:0051707">
    <property type="term" value="P:response to other organism"/>
    <property type="evidence" value="ECO:0007669"/>
    <property type="project" value="UniProtKB-ARBA"/>
</dbReference>
<dbReference type="GO" id="GO:0000976">
    <property type="term" value="F:transcription cis-regulatory region binding"/>
    <property type="evidence" value="ECO:0007669"/>
    <property type="project" value="UniProtKB-ARBA"/>
</dbReference>
<dbReference type="InterPro" id="IPR009057">
    <property type="entry name" value="Homeodomain-like_sf"/>
</dbReference>
<dbReference type="Proteomes" id="UP000886520">
    <property type="component" value="Chromosome 22"/>
</dbReference>
<keyword evidence="4" id="KW-0238">DNA-binding</keyword>
<evidence type="ECO:0000256" key="4">
    <source>
        <dbReference type="ARBA" id="ARBA00023125"/>
    </source>
</evidence>
<sequence length="417" mass="46318">MGRAPCCDKLGLKKGPWTPGEDEKLVAYIQEHGHGSWRALPKQAGLLRCGKSCRLRWTNYLRPDIKRGKFSLEEEQMIIQLHALLGNRWSAIAAHLAGRTDNEIKNYWNTHMKKKLLQMGIDPTTHKPCSKPDIINAKPLQASPNLMHMLQWQNVREEAEARLTKQYTAMEECNGDCSVSALRASPISSTSSSKSSDNHLSGSSFLHHSCNSAYTLLCLNRIYDDESMAQEMGTEDFNLLQAATSFLNMQQPSSIDNRMWETRLTGGEPCGGPVVGATWATLYPSQQMQSECQVGKVLTVKKEDDFVMNHKGEEVEIMPPFSPPFSHDCIEEASELSCKKAKLEEESACASTCPSTTHLDSPSSPSSNSSSCASDSYVDYMTSSLFSSHDLLLMDLHVDSQNAPLLHMEESGDFLAF</sequence>
<feature type="domain" description="HTH myb-type" evidence="8">
    <location>
        <begin position="9"/>
        <end position="61"/>
    </location>
</feature>
<name>A0A9D4Z5Q4_ADICA</name>
<dbReference type="GO" id="GO:0005634">
    <property type="term" value="C:nucleus"/>
    <property type="evidence" value="ECO:0007669"/>
    <property type="project" value="UniProtKB-SubCell"/>
</dbReference>
<feature type="domain" description="Myb-like" evidence="7">
    <location>
        <begin position="62"/>
        <end position="112"/>
    </location>
</feature>
<accession>A0A9D4Z5Q4</accession>
<keyword evidence="2" id="KW-0677">Repeat</keyword>
<evidence type="ECO:0000256" key="3">
    <source>
        <dbReference type="ARBA" id="ARBA00023015"/>
    </source>
</evidence>
<dbReference type="PROSITE" id="PS51294">
    <property type="entry name" value="HTH_MYB"/>
    <property type="match status" value="2"/>
</dbReference>
<dbReference type="PROSITE" id="PS50090">
    <property type="entry name" value="MYB_LIKE"/>
    <property type="match status" value="2"/>
</dbReference>
<dbReference type="SMART" id="SM00717">
    <property type="entry name" value="SANT"/>
    <property type="match status" value="2"/>
</dbReference>
<evidence type="ECO:0000313" key="9">
    <source>
        <dbReference type="EMBL" id="KAI5062304.1"/>
    </source>
</evidence>
<evidence type="ECO:0000313" key="10">
    <source>
        <dbReference type="EMBL" id="KAI5062734.1"/>
    </source>
</evidence>
<dbReference type="Gene3D" id="1.10.10.60">
    <property type="entry name" value="Homeodomain-like"/>
    <property type="match status" value="2"/>
</dbReference>
<evidence type="ECO:0000256" key="6">
    <source>
        <dbReference type="ARBA" id="ARBA00023242"/>
    </source>
</evidence>
<keyword evidence="11" id="KW-1185">Reference proteome</keyword>